<feature type="chain" id="PRO_5023129242" evidence="1">
    <location>
        <begin position="22"/>
        <end position="150"/>
    </location>
</feature>
<proteinExistence type="predicted"/>
<feature type="signal peptide" evidence="1">
    <location>
        <begin position="1"/>
        <end position="21"/>
    </location>
</feature>
<keyword evidence="1" id="KW-0732">Signal</keyword>
<protein>
    <submittedName>
        <fullName evidence="2">Uncharacterized protein</fullName>
    </submittedName>
</protein>
<gene>
    <name evidence="2" type="ORF">MFFC18_29300</name>
</gene>
<accession>A0A5B9P9N9</accession>
<dbReference type="AlphaFoldDB" id="A0A5B9P9N9"/>
<name>A0A5B9P9N9_9BACT</name>
<evidence type="ECO:0000256" key="1">
    <source>
        <dbReference type="SAM" id="SignalP"/>
    </source>
</evidence>
<dbReference type="Proteomes" id="UP000322214">
    <property type="component" value="Chromosome"/>
</dbReference>
<dbReference type="EMBL" id="CP042912">
    <property type="protein sequence ID" value="QEG23038.1"/>
    <property type="molecule type" value="Genomic_DNA"/>
</dbReference>
<organism evidence="2 3">
    <name type="scientific">Mariniblastus fucicola</name>
    <dbReference type="NCBI Taxonomy" id="980251"/>
    <lineage>
        <taxon>Bacteria</taxon>
        <taxon>Pseudomonadati</taxon>
        <taxon>Planctomycetota</taxon>
        <taxon>Planctomycetia</taxon>
        <taxon>Pirellulales</taxon>
        <taxon>Pirellulaceae</taxon>
        <taxon>Mariniblastus</taxon>
    </lineage>
</organism>
<evidence type="ECO:0000313" key="2">
    <source>
        <dbReference type="EMBL" id="QEG23038.1"/>
    </source>
</evidence>
<dbReference type="RefSeq" id="WP_075086034.1">
    <property type="nucleotide sequence ID" value="NZ_CP042912.1"/>
</dbReference>
<dbReference type="KEGG" id="mff:MFFC18_29300"/>
<evidence type="ECO:0000313" key="3">
    <source>
        <dbReference type="Proteomes" id="UP000322214"/>
    </source>
</evidence>
<sequence precursor="true">MFRTTFFAVIAAISICQSAEAQQANPYDTMFDYKIQIRQRDEYGVAVYYDTHAPISNPWHQVNQKWRAFQSTADGDAFFAANPAYEVLQSRSCWIDESDWMEVDEVSTYNGAEVRAEELRQKNNYKIETQIIPVYKPMIMNSSFSQNFRP</sequence>
<keyword evidence="3" id="KW-1185">Reference proteome</keyword>
<reference evidence="2 3" key="1">
    <citation type="submission" date="2019-08" db="EMBL/GenBank/DDBJ databases">
        <title>Deep-cultivation of Planctomycetes and their phenomic and genomic characterization uncovers novel biology.</title>
        <authorList>
            <person name="Wiegand S."/>
            <person name="Jogler M."/>
            <person name="Boedeker C."/>
            <person name="Pinto D."/>
            <person name="Vollmers J."/>
            <person name="Rivas-Marin E."/>
            <person name="Kohn T."/>
            <person name="Peeters S.H."/>
            <person name="Heuer A."/>
            <person name="Rast P."/>
            <person name="Oberbeckmann S."/>
            <person name="Bunk B."/>
            <person name="Jeske O."/>
            <person name="Meyerdierks A."/>
            <person name="Storesund J.E."/>
            <person name="Kallscheuer N."/>
            <person name="Luecker S."/>
            <person name="Lage O.M."/>
            <person name="Pohl T."/>
            <person name="Merkel B.J."/>
            <person name="Hornburger P."/>
            <person name="Mueller R.-W."/>
            <person name="Bruemmer F."/>
            <person name="Labrenz M."/>
            <person name="Spormann A.M."/>
            <person name="Op den Camp H."/>
            <person name="Overmann J."/>
            <person name="Amann R."/>
            <person name="Jetten M.S.M."/>
            <person name="Mascher T."/>
            <person name="Medema M.H."/>
            <person name="Devos D.P."/>
            <person name="Kaster A.-K."/>
            <person name="Ovreas L."/>
            <person name="Rohde M."/>
            <person name="Galperin M.Y."/>
            <person name="Jogler C."/>
        </authorList>
    </citation>
    <scope>NUCLEOTIDE SEQUENCE [LARGE SCALE GENOMIC DNA]</scope>
    <source>
        <strain evidence="2 3">FC18</strain>
    </source>
</reference>